<keyword evidence="4" id="KW-0460">Magnesium</keyword>
<dbReference type="EMBL" id="VXIV02003464">
    <property type="protein sequence ID" value="KAF6016814.1"/>
    <property type="molecule type" value="Genomic_DNA"/>
</dbReference>
<dbReference type="OrthoDB" id="14717at2759"/>
<dbReference type="Pfam" id="PF00025">
    <property type="entry name" value="Arf"/>
    <property type="match status" value="1"/>
</dbReference>
<comment type="caution">
    <text evidence="5">The sequence shown here is derived from an EMBL/GenBank/DDBJ whole genome shotgun (WGS) entry which is preliminary data.</text>
</comment>
<gene>
    <name evidence="5" type="ORF">EB796_024878</name>
</gene>
<evidence type="ECO:0000256" key="4">
    <source>
        <dbReference type="PIRSR" id="PIRSR606689-2"/>
    </source>
</evidence>
<proteinExistence type="predicted"/>
<evidence type="ECO:0000256" key="2">
    <source>
        <dbReference type="ARBA" id="ARBA00023134"/>
    </source>
</evidence>
<accession>A0A7J7ITT2</accession>
<evidence type="ECO:0000313" key="6">
    <source>
        <dbReference type="Proteomes" id="UP000593567"/>
    </source>
</evidence>
<dbReference type="PANTHER" id="PTHR46090:SF2">
    <property type="entry name" value="ADP-RIBOSYLATION FACTOR-LIKE PROTEIN 13B"/>
    <property type="match status" value="1"/>
</dbReference>
<keyword evidence="4" id="KW-0479">Metal-binding</keyword>
<organism evidence="5 6">
    <name type="scientific">Bugula neritina</name>
    <name type="common">Brown bryozoan</name>
    <name type="synonym">Sertularia neritina</name>
    <dbReference type="NCBI Taxonomy" id="10212"/>
    <lineage>
        <taxon>Eukaryota</taxon>
        <taxon>Metazoa</taxon>
        <taxon>Spiralia</taxon>
        <taxon>Lophotrochozoa</taxon>
        <taxon>Bryozoa</taxon>
        <taxon>Gymnolaemata</taxon>
        <taxon>Cheilostomatida</taxon>
        <taxon>Flustrina</taxon>
        <taxon>Buguloidea</taxon>
        <taxon>Bugulidae</taxon>
        <taxon>Bugula</taxon>
    </lineage>
</organism>
<sequence length="214" mass="23836">MGSSESKSQKPSDQPGCFNKSGGKKFDICLATLGLDNAGKTSIVLSLAKELPEEGVLPTVGFDSKKIMLHGHSVTLYDLGGGTKIRGIWKNYLAEVHGIIYVVDASDPARVEESAKEFKTICQNTFVHYKPMLILANKSDKDEALSEYELTERMDLEEIVNVNHIPTKIQASTTTTKDHKTLKEGMKWLYSAIESDWETLEERVKQDILDTKVQ</sequence>
<feature type="binding site" evidence="3">
    <location>
        <begin position="34"/>
        <end position="41"/>
    </location>
    <ligand>
        <name>GTP</name>
        <dbReference type="ChEBI" id="CHEBI:37565"/>
    </ligand>
</feature>
<dbReference type="GO" id="GO:0005525">
    <property type="term" value="F:GTP binding"/>
    <property type="evidence" value="ECO:0007669"/>
    <property type="project" value="UniProtKB-KW"/>
</dbReference>
<feature type="binding site" evidence="3">
    <location>
        <position position="81"/>
    </location>
    <ligand>
        <name>GTP</name>
        <dbReference type="ChEBI" id="CHEBI:37565"/>
    </ligand>
</feature>
<dbReference type="SUPFAM" id="SSF52540">
    <property type="entry name" value="P-loop containing nucleoside triphosphate hydrolases"/>
    <property type="match status" value="1"/>
</dbReference>
<dbReference type="Proteomes" id="UP000593567">
    <property type="component" value="Unassembled WGS sequence"/>
</dbReference>
<dbReference type="SMART" id="SM00178">
    <property type="entry name" value="SAR"/>
    <property type="match status" value="1"/>
</dbReference>
<evidence type="ECO:0000256" key="1">
    <source>
        <dbReference type="ARBA" id="ARBA00022741"/>
    </source>
</evidence>
<protein>
    <recommendedName>
        <fullName evidence="7">ARL13B</fullName>
    </recommendedName>
</protein>
<name>A0A7J7ITT2_BUGNE</name>
<evidence type="ECO:0000313" key="5">
    <source>
        <dbReference type="EMBL" id="KAF6016814.1"/>
    </source>
</evidence>
<dbReference type="CDD" id="cd00878">
    <property type="entry name" value="Arf_Arl"/>
    <property type="match status" value="1"/>
</dbReference>
<dbReference type="PRINTS" id="PR00328">
    <property type="entry name" value="SAR1GTPBP"/>
</dbReference>
<evidence type="ECO:0000256" key="3">
    <source>
        <dbReference type="PIRSR" id="PIRSR606689-1"/>
    </source>
</evidence>
<dbReference type="AlphaFoldDB" id="A0A7J7ITT2"/>
<evidence type="ECO:0008006" key="7">
    <source>
        <dbReference type="Google" id="ProtNLM"/>
    </source>
</evidence>
<dbReference type="PROSITE" id="PS51417">
    <property type="entry name" value="ARF"/>
    <property type="match status" value="1"/>
</dbReference>
<reference evidence="5" key="1">
    <citation type="submission" date="2020-06" db="EMBL/GenBank/DDBJ databases">
        <title>Draft genome of Bugula neritina, a colonial animal packing powerful symbionts and potential medicines.</title>
        <authorList>
            <person name="Rayko M."/>
        </authorList>
    </citation>
    <scope>NUCLEOTIDE SEQUENCE [LARGE SCALE GENOMIC DNA]</scope>
    <source>
        <strain evidence="5">Kwan_BN1</strain>
    </source>
</reference>
<dbReference type="InterPro" id="IPR027417">
    <property type="entry name" value="P-loop_NTPase"/>
</dbReference>
<keyword evidence="6" id="KW-1185">Reference proteome</keyword>
<dbReference type="Gene3D" id="3.40.50.300">
    <property type="entry name" value="P-loop containing nucleotide triphosphate hydrolases"/>
    <property type="match status" value="1"/>
</dbReference>
<dbReference type="GO" id="GO:0046872">
    <property type="term" value="F:metal ion binding"/>
    <property type="evidence" value="ECO:0007669"/>
    <property type="project" value="UniProtKB-KW"/>
</dbReference>
<dbReference type="PANTHER" id="PTHR46090">
    <property type="entry name" value="ADP-RIBOSYLATION FACTOR-LIKE PROTEIN 13B"/>
    <property type="match status" value="1"/>
</dbReference>
<keyword evidence="1 3" id="KW-0547">Nucleotide-binding</keyword>
<feature type="binding site" evidence="3">
    <location>
        <begin position="137"/>
        <end position="140"/>
    </location>
    <ligand>
        <name>GTP</name>
        <dbReference type="ChEBI" id="CHEBI:37565"/>
    </ligand>
</feature>
<dbReference type="InterPro" id="IPR006689">
    <property type="entry name" value="Small_GTPase_ARF/SAR"/>
</dbReference>
<dbReference type="InterPro" id="IPR051995">
    <property type="entry name" value="Ciliary_GTPase"/>
</dbReference>
<feature type="binding site" evidence="4">
    <location>
        <position position="41"/>
    </location>
    <ligand>
        <name>Mg(2+)</name>
        <dbReference type="ChEBI" id="CHEBI:18420"/>
    </ligand>
</feature>
<dbReference type="SMART" id="SM00177">
    <property type="entry name" value="ARF"/>
    <property type="match status" value="1"/>
</dbReference>
<feature type="binding site" evidence="4">
    <location>
        <position position="59"/>
    </location>
    <ligand>
        <name>Mg(2+)</name>
        <dbReference type="ChEBI" id="CHEBI:18420"/>
    </ligand>
</feature>
<keyword evidence="2 3" id="KW-0342">GTP-binding</keyword>
<dbReference type="GO" id="GO:0003924">
    <property type="term" value="F:GTPase activity"/>
    <property type="evidence" value="ECO:0007669"/>
    <property type="project" value="InterPro"/>
</dbReference>